<dbReference type="InterPro" id="IPR001387">
    <property type="entry name" value="Cro/C1-type_HTH"/>
</dbReference>
<evidence type="ECO:0000313" key="2">
    <source>
        <dbReference type="EMBL" id="RBP00186.1"/>
    </source>
</evidence>
<dbReference type="AlphaFoldDB" id="A0A366EDR9"/>
<keyword evidence="2" id="KW-0238">DNA-binding</keyword>
<feature type="domain" description="HTH cro/C1-type" evidence="1">
    <location>
        <begin position="17"/>
        <end position="71"/>
    </location>
</feature>
<sequence length="86" mass="10094">MVKEENRPFAELLGKLLRRRRIEMDMTQAEFAWITKMSEEGYGRIERGESIPTSLTLSRIHNNTGISIDQIFQEIDRIEKENKPEA</sequence>
<dbReference type="PROSITE" id="PS50943">
    <property type="entry name" value="HTH_CROC1"/>
    <property type="match status" value="1"/>
</dbReference>
<name>A0A366EDR9_9BACI</name>
<dbReference type="OrthoDB" id="2902611at2"/>
<dbReference type="RefSeq" id="WP_113971173.1">
    <property type="nucleotide sequence ID" value="NZ_QNRJ01000025.1"/>
</dbReference>
<dbReference type="InterPro" id="IPR010982">
    <property type="entry name" value="Lambda_DNA-bd_dom_sf"/>
</dbReference>
<dbReference type="EMBL" id="QNRJ01000025">
    <property type="protein sequence ID" value="RBP00186.1"/>
    <property type="molecule type" value="Genomic_DNA"/>
</dbReference>
<accession>A0A366EDR9</accession>
<evidence type="ECO:0000313" key="3">
    <source>
        <dbReference type="Proteomes" id="UP000252118"/>
    </source>
</evidence>
<proteinExistence type="predicted"/>
<dbReference type="GO" id="GO:0003677">
    <property type="term" value="F:DNA binding"/>
    <property type="evidence" value="ECO:0007669"/>
    <property type="project" value="UniProtKB-KW"/>
</dbReference>
<dbReference type="Gene3D" id="1.10.260.40">
    <property type="entry name" value="lambda repressor-like DNA-binding domains"/>
    <property type="match status" value="1"/>
</dbReference>
<comment type="caution">
    <text evidence="2">The sequence shown here is derived from an EMBL/GenBank/DDBJ whole genome shotgun (WGS) entry which is preliminary data.</text>
</comment>
<reference evidence="2 3" key="1">
    <citation type="submission" date="2018-06" db="EMBL/GenBank/DDBJ databases">
        <title>Freshwater and sediment microbial communities from various areas in North America, analyzing microbe dynamics in response to fracking.</title>
        <authorList>
            <person name="Lamendella R."/>
        </authorList>
    </citation>
    <scope>NUCLEOTIDE SEQUENCE [LARGE SCALE GENOMIC DNA]</scope>
    <source>
        <strain evidence="2 3">97B</strain>
    </source>
</reference>
<dbReference type="Pfam" id="PF01381">
    <property type="entry name" value="HTH_3"/>
    <property type="match status" value="1"/>
</dbReference>
<evidence type="ECO:0000259" key="1">
    <source>
        <dbReference type="PROSITE" id="PS50943"/>
    </source>
</evidence>
<dbReference type="SUPFAM" id="SSF47413">
    <property type="entry name" value="lambda repressor-like DNA-binding domains"/>
    <property type="match status" value="1"/>
</dbReference>
<dbReference type="Proteomes" id="UP000252118">
    <property type="component" value="Unassembled WGS sequence"/>
</dbReference>
<gene>
    <name evidence="2" type="ORF">DET59_1253</name>
</gene>
<protein>
    <submittedName>
        <fullName evidence="2">DNA-binding XRE family transcriptional regulator</fullName>
    </submittedName>
</protein>
<organism evidence="2 3">
    <name type="scientific">Rossellomorea aquimaris</name>
    <dbReference type="NCBI Taxonomy" id="189382"/>
    <lineage>
        <taxon>Bacteria</taxon>
        <taxon>Bacillati</taxon>
        <taxon>Bacillota</taxon>
        <taxon>Bacilli</taxon>
        <taxon>Bacillales</taxon>
        <taxon>Bacillaceae</taxon>
        <taxon>Rossellomorea</taxon>
    </lineage>
</organism>
<dbReference type="CDD" id="cd00093">
    <property type="entry name" value="HTH_XRE"/>
    <property type="match status" value="1"/>
</dbReference>
<dbReference type="SMART" id="SM00530">
    <property type="entry name" value="HTH_XRE"/>
    <property type="match status" value="1"/>
</dbReference>